<feature type="domain" description="SnoaL-like" evidence="1">
    <location>
        <begin position="21"/>
        <end position="119"/>
    </location>
</feature>
<dbReference type="AlphaFoldDB" id="A0A839STH2"/>
<dbReference type="SUPFAM" id="SSF54427">
    <property type="entry name" value="NTF2-like"/>
    <property type="match status" value="1"/>
</dbReference>
<keyword evidence="2" id="KW-0413">Isomerase</keyword>
<comment type="caution">
    <text evidence="2">The sequence shown here is derived from an EMBL/GenBank/DDBJ whole genome shotgun (WGS) entry which is preliminary data.</text>
</comment>
<evidence type="ECO:0000259" key="1">
    <source>
        <dbReference type="Pfam" id="PF12680"/>
    </source>
</evidence>
<dbReference type="EC" id="5.3.3.1" evidence="2"/>
<dbReference type="GO" id="GO:0004769">
    <property type="term" value="F:steroid Delta-isomerase activity"/>
    <property type="evidence" value="ECO:0007669"/>
    <property type="project" value="UniProtKB-EC"/>
</dbReference>
<keyword evidence="3" id="KW-1185">Reference proteome</keyword>
<dbReference type="Proteomes" id="UP000581135">
    <property type="component" value="Unassembled WGS sequence"/>
</dbReference>
<dbReference type="EMBL" id="JACHXA010000005">
    <property type="protein sequence ID" value="MBB3065782.1"/>
    <property type="molecule type" value="Genomic_DNA"/>
</dbReference>
<proteinExistence type="predicted"/>
<dbReference type="Gene3D" id="3.10.450.50">
    <property type="match status" value="1"/>
</dbReference>
<name>A0A839STH2_9PROT</name>
<dbReference type="InterPro" id="IPR037401">
    <property type="entry name" value="SnoaL-like"/>
</dbReference>
<protein>
    <submittedName>
        <fullName evidence="2">Steroid delta-isomerase</fullName>
        <ecNumber evidence="2">5.3.3.1</ecNumber>
    </submittedName>
</protein>
<reference evidence="2 3" key="1">
    <citation type="submission" date="2020-08" db="EMBL/GenBank/DDBJ databases">
        <title>Genomic Encyclopedia of Type Strains, Phase III (KMG-III): the genomes of soil and plant-associated and newly described type strains.</title>
        <authorList>
            <person name="Whitman W."/>
        </authorList>
    </citation>
    <scope>NUCLEOTIDE SEQUENCE [LARGE SCALE GENOMIC DNA]</scope>
    <source>
        <strain evidence="2 3">CECT 8803</strain>
    </source>
</reference>
<gene>
    <name evidence="2" type="ORF">FHR98_002078</name>
</gene>
<sequence>MASIKKDEESGFDPLQRYVSYLEGFSPDSLDVLEDYCTSDMVFSDPFNLTRGRSAYRRVLEKMYEDVPSISFVVTRSCGTCVSGYITWQFSGTTRQGNNISFEGVSELLFDAEGKVSSHRDFWDPAAGLYETLPVIGWLLRKIRRKLSAN</sequence>
<dbReference type="Pfam" id="PF12680">
    <property type="entry name" value="SnoaL_2"/>
    <property type="match status" value="1"/>
</dbReference>
<dbReference type="RefSeq" id="WP_183416607.1">
    <property type="nucleotide sequence ID" value="NZ_JACHXA010000005.1"/>
</dbReference>
<evidence type="ECO:0000313" key="3">
    <source>
        <dbReference type="Proteomes" id="UP000581135"/>
    </source>
</evidence>
<accession>A0A839STH2</accession>
<dbReference type="InterPro" id="IPR032710">
    <property type="entry name" value="NTF2-like_dom_sf"/>
</dbReference>
<evidence type="ECO:0000313" key="2">
    <source>
        <dbReference type="EMBL" id="MBB3065782.1"/>
    </source>
</evidence>
<organism evidence="2 3">
    <name type="scientific">Limibacillus halophilus</name>
    <dbReference type="NCBI Taxonomy" id="1579333"/>
    <lineage>
        <taxon>Bacteria</taxon>
        <taxon>Pseudomonadati</taxon>
        <taxon>Pseudomonadota</taxon>
        <taxon>Alphaproteobacteria</taxon>
        <taxon>Rhodospirillales</taxon>
        <taxon>Rhodovibrionaceae</taxon>
        <taxon>Limibacillus</taxon>
    </lineage>
</organism>